<keyword evidence="2" id="KW-1185">Reference proteome</keyword>
<reference evidence="1 2" key="1">
    <citation type="submission" date="2023-08" db="EMBL/GenBank/DDBJ databases">
        <title>Black Yeasts Isolated from many extreme environments.</title>
        <authorList>
            <person name="Coleine C."/>
            <person name="Stajich J.E."/>
            <person name="Selbmann L."/>
        </authorList>
    </citation>
    <scope>NUCLEOTIDE SEQUENCE [LARGE SCALE GENOMIC DNA]</scope>
    <source>
        <strain evidence="1 2">CCFEE 6328</strain>
    </source>
</reference>
<evidence type="ECO:0008006" key="3">
    <source>
        <dbReference type="Google" id="ProtNLM"/>
    </source>
</evidence>
<evidence type="ECO:0000313" key="2">
    <source>
        <dbReference type="Proteomes" id="UP001345691"/>
    </source>
</evidence>
<accession>A0ABR0J5J7</accession>
<comment type="caution">
    <text evidence="1">The sequence shown here is derived from an EMBL/GenBank/DDBJ whole genome shotgun (WGS) entry which is preliminary data.</text>
</comment>
<dbReference type="InterPro" id="IPR011009">
    <property type="entry name" value="Kinase-like_dom_sf"/>
</dbReference>
<sequence>MFALQPDEDGECIREDENIELPPLDLAFQEGFLMIAQRLLYQHELKMFDCVKDLPYFPKLIAAGNVCTINTEQPQPVSDPDSHRHRFVCPAIIMELLPGESLANLTGSRSEESRRKMYGLPAQDIPSHSIPFKPTEDEWHAIHLGLHERAVYGLWCRGIQHGDLHAHNIVLAQNSSQVWDPMLVDMGALKCLETPYSPIQLLNRSSNGSFKASINQSVPGSSDFLWDKKYDTNFEDTLDWIMKDRAPEYAKSATFHTVSTQRFRCLSTRGRGALHHNVWRLLMESLFSDLTEHSTKRLHIGARVSSVPITPSSVAIVLRYVRQLMEKEWRRQDYEATVGSWYARAVSLITLFATSRNIAWSPEDSQIVETKLRQCDESFSKQVSEIRDSDRGFIRLDEIQTWASNSTYVGGFYLARVASG</sequence>
<protein>
    <recommendedName>
        <fullName evidence="3">Protein kinase domain-containing protein</fullName>
    </recommendedName>
</protein>
<proteinExistence type="predicted"/>
<organism evidence="1 2">
    <name type="scientific">Exophiala sideris</name>
    <dbReference type="NCBI Taxonomy" id="1016849"/>
    <lineage>
        <taxon>Eukaryota</taxon>
        <taxon>Fungi</taxon>
        <taxon>Dikarya</taxon>
        <taxon>Ascomycota</taxon>
        <taxon>Pezizomycotina</taxon>
        <taxon>Eurotiomycetes</taxon>
        <taxon>Chaetothyriomycetidae</taxon>
        <taxon>Chaetothyriales</taxon>
        <taxon>Herpotrichiellaceae</taxon>
        <taxon>Exophiala</taxon>
    </lineage>
</organism>
<evidence type="ECO:0000313" key="1">
    <source>
        <dbReference type="EMBL" id="KAK5056943.1"/>
    </source>
</evidence>
<gene>
    <name evidence="1" type="ORF">LTR69_007581</name>
</gene>
<dbReference type="SUPFAM" id="SSF56112">
    <property type="entry name" value="Protein kinase-like (PK-like)"/>
    <property type="match status" value="1"/>
</dbReference>
<dbReference type="Proteomes" id="UP001345691">
    <property type="component" value="Unassembled WGS sequence"/>
</dbReference>
<dbReference type="EMBL" id="JAVRRF010000017">
    <property type="protein sequence ID" value="KAK5056943.1"/>
    <property type="molecule type" value="Genomic_DNA"/>
</dbReference>
<name>A0ABR0J5J7_9EURO</name>